<dbReference type="InterPro" id="IPR013849">
    <property type="entry name" value="DNA_helicase_Holl-junc_RuvA_I"/>
</dbReference>
<dbReference type="Pfam" id="PF14520">
    <property type="entry name" value="HHH_5"/>
    <property type="match status" value="1"/>
</dbReference>
<keyword evidence="5 6" id="KW-0234">DNA repair</keyword>
<dbReference type="GO" id="GO:0009379">
    <property type="term" value="C:Holliday junction helicase complex"/>
    <property type="evidence" value="ECO:0007669"/>
    <property type="project" value="InterPro"/>
</dbReference>
<dbReference type="GO" id="GO:0000400">
    <property type="term" value="F:four-way junction DNA binding"/>
    <property type="evidence" value="ECO:0007669"/>
    <property type="project" value="UniProtKB-UniRule"/>
</dbReference>
<evidence type="ECO:0000256" key="6">
    <source>
        <dbReference type="HAMAP-Rule" id="MF_00031"/>
    </source>
</evidence>
<evidence type="ECO:0000256" key="5">
    <source>
        <dbReference type="ARBA" id="ARBA00023204"/>
    </source>
</evidence>
<keyword evidence="3 6" id="KW-0238">DNA-binding</keyword>
<feature type="domain" description="Helix-hairpin-helix DNA-binding motif class 1" evidence="7">
    <location>
        <begin position="73"/>
        <end position="92"/>
    </location>
</feature>
<dbReference type="STRING" id="1802115.A2756_06240"/>
<dbReference type="GO" id="GO:0006281">
    <property type="term" value="P:DNA repair"/>
    <property type="evidence" value="ECO:0007669"/>
    <property type="project" value="UniProtKB-UniRule"/>
</dbReference>
<evidence type="ECO:0000256" key="2">
    <source>
        <dbReference type="ARBA" id="ARBA00022763"/>
    </source>
</evidence>
<comment type="caution">
    <text evidence="6">Lacks conserved residue(s) required for the propagation of feature annotation.</text>
</comment>
<dbReference type="InterPro" id="IPR012340">
    <property type="entry name" value="NA-bd_OB-fold"/>
</dbReference>
<dbReference type="Proteomes" id="UP000177785">
    <property type="component" value="Unassembled WGS sequence"/>
</dbReference>
<keyword evidence="1 6" id="KW-0963">Cytoplasm</keyword>
<sequence length="197" mass="21379">MISCIEGAIIFKGDRFIVIDTGGVGYKVFAPSEILRILPQLGERTRLWTHLHVREDSLELYGFLHYAEMDFFESLISVSGIGPKSAVGILGVAPLDSLKKAIAAGETVYLTKVSGVGRKTAEKIVLELKDKLGAGSVSEVAGAEIREEGDILEALTSMGYSIREVREALQHIPADVSGTEKRLGEALKILGRDKKRP</sequence>
<comment type="caution">
    <text evidence="8">The sequence shown here is derived from an EMBL/GenBank/DDBJ whole genome shotgun (WGS) entry which is preliminary data.</text>
</comment>
<evidence type="ECO:0000256" key="4">
    <source>
        <dbReference type="ARBA" id="ARBA00023172"/>
    </source>
</evidence>
<evidence type="ECO:0000256" key="3">
    <source>
        <dbReference type="ARBA" id="ARBA00023125"/>
    </source>
</evidence>
<gene>
    <name evidence="6" type="primary">ruvA</name>
    <name evidence="8" type="ORF">A2756_06240</name>
</gene>
<comment type="similarity">
    <text evidence="6">Belongs to the RuvA family.</text>
</comment>
<dbReference type="GO" id="GO:0005737">
    <property type="term" value="C:cytoplasm"/>
    <property type="evidence" value="ECO:0007669"/>
    <property type="project" value="UniProtKB-SubCell"/>
</dbReference>
<protein>
    <recommendedName>
        <fullName evidence="6">Holliday junction branch migration complex subunit RuvA</fullName>
    </recommendedName>
</protein>
<comment type="function">
    <text evidence="6">The RuvA-RuvB-RuvC complex processes Holliday junction (HJ) DNA during genetic recombination and DNA repair, while the RuvA-RuvB complex plays an important role in the rescue of blocked DNA replication forks via replication fork reversal (RFR). RuvA specifically binds to HJ cruciform DNA, conferring on it an open structure. The RuvB hexamer acts as an ATP-dependent pump, pulling dsDNA into and through the RuvAB complex. HJ branch migration allows RuvC to scan DNA until it finds its consensus sequence, where it cleaves and resolves the cruciform DNA.</text>
</comment>
<dbReference type="GO" id="GO:0006310">
    <property type="term" value="P:DNA recombination"/>
    <property type="evidence" value="ECO:0007669"/>
    <property type="project" value="UniProtKB-UniRule"/>
</dbReference>
<dbReference type="SMART" id="SM00278">
    <property type="entry name" value="HhH1"/>
    <property type="match status" value="2"/>
</dbReference>
<dbReference type="SUPFAM" id="SSF47781">
    <property type="entry name" value="RuvA domain 2-like"/>
    <property type="match status" value="1"/>
</dbReference>
<comment type="subunit">
    <text evidence="6">Homotetramer. Forms an RuvA(8)-RuvB(12)-Holliday junction (HJ) complex. HJ DNA is sandwiched between 2 RuvA tetramers; dsDNA enters through RuvA and exits via RuvB. An RuvB hexamer assembles on each DNA strand where it exits the tetramer. Each RuvB hexamer is contacted by two RuvA subunits (via domain III) on 2 adjacent RuvB subunits; this complex drives branch migration. In the full resolvosome a probable DNA-RuvA(4)-RuvB(12)-RuvC(2) complex forms which resolves the HJ.</text>
</comment>
<dbReference type="InterPro" id="IPR011114">
    <property type="entry name" value="RuvA_C"/>
</dbReference>
<keyword evidence="8" id="KW-0347">Helicase</keyword>
<dbReference type="GO" id="GO:0009378">
    <property type="term" value="F:four-way junction helicase activity"/>
    <property type="evidence" value="ECO:0007669"/>
    <property type="project" value="InterPro"/>
</dbReference>
<dbReference type="CDD" id="cd14332">
    <property type="entry name" value="UBA_RuvA_C"/>
    <property type="match status" value="1"/>
</dbReference>
<keyword evidence="4 6" id="KW-0233">DNA recombination</keyword>
<dbReference type="AlphaFoldDB" id="A0A1G2G7E4"/>
<dbReference type="InterPro" id="IPR003583">
    <property type="entry name" value="Hlx-hairpin-Hlx_DNA-bd_motif"/>
</dbReference>
<name>A0A1G2G7E4_9BACT</name>
<proteinExistence type="inferred from homology"/>
<dbReference type="Pfam" id="PF01330">
    <property type="entry name" value="RuvA_N"/>
    <property type="match status" value="1"/>
</dbReference>
<dbReference type="EMBL" id="MHNL01000001">
    <property type="protein sequence ID" value="OGZ46176.1"/>
    <property type="molecule type" value="Genomic_DNA"/>
</dbReference>
<dbReference type="NCBIfam" id="TIGR00084">
    <property type="entry name" value="ruvA"/>
    <property type="match status" value="1"/>
</dbReference>
<evidence type="ECO:0000313" key="9">
    <source>
        <dbReference type="Proteomes" id="UP000177785"/>
    </source>
</evidence>
<comment type="subcellular location">
    <subcellularLocation>
        <location evidence="6">Cytoplasm</location>
    </subcellularLocation>
</comment>
<dbReference type="InterPro" id="IPR000085">
    <property type="entry name" value="RuvA"/>
</dbReference>
<dbReference type="HAMAP" id="MF_00031">
    <property type="entry name" value="DNA_HJ_migration_RuvA"/>
    <property type="match status" value="1"/>
</dbReference>
<dbReference type="Gene3D" id="2.40.50.140">
    <property type="entry name" value="Nucleic acid-binding proteins"/>
    <property type="match status" value="1"/>
</dbReference>
<keyword evidence="8" id="KW-0547">Nucleotide-binding</keyword>
<dbReference type="GO" id="GO:0005524">
    <property type="term" value="F:ATP binding"/>
    <property type="evidence" value="ECO:0007669"/>
    <property type="project" value="InterPro"/>
</dbReference>
<evidence type="ECO:0000256" key="1">
    <source>
        <dbReference type="ARBA" id="ARBA00022490"/>
    </source>
</evidence>
<evidence type="ECO:0000259" key="7">
    <source>
        <dbReference type="SMART" id="SM00278"/>
    </source>
</evidence>
<reference evidence="8 9" key="1">
    <citation type="journal article" date="2016" name="Nat. Commun.">
        <title>Thousands of microbial genomes shed light on interconnected biogeochemical processes in an aquifer system.</title>
        <authorList>
            <person name="Anantharaman K."/>
            <person name="Brown C.T."/>
            <person name="Hug L.A."/>
            <person name="Sharon I."/>
            <person name="Castelle C.J."/>
            <person name="Probst A.J."/>
            <person name="Thomas B.C."/>
            <person name="Singh A."/>
            <person name="Wilkins M.J."/>
            <person name="Karaoz U."/>
            <person name="Brodie E.L."/>
            <person name="Williams K.H."/>
            <person name="Hubbard S.S."/>
            <person name="Banfield J.F."/>
        </authorList>
    </citation>
    <scope>NUCLEOTIDE SEQUENCE [LARGE SCALE GENOMIC DNA]</scope>
</reference>
<organism evidence="8 9">
    <name type="scientific">Candidatus Ryanbacteria bacterium RIFCSPHIGHO2_01_FULL_48_27</name>
    <dbReference type="NCBI Taxonomy" id="1802115"/>
    <lineage>
        <taxon>Bacteria</taxon>
        <taxon>Candidatus Ryaniibacteriota</taxon>
    </lineage>
</organism>
<keyword evidence="8" id="KW-0378">Hydrolase</keyword>
<evidence type="ECO:0000313" key="8">
    <source>
        <dbReference type="EMBL" id="OGZ46176.1"/>
    </source>
</evidence>
<feature type="region of interest" description="Domain I" evidence="6">
    <location>
        <begin position="1"/>
        <end position="64"/>
    </location>
</feature>
<dbReference type="InterPro" id="IPR010994">
    <property type="entry name" value="RuvA_2-like"/>
</dbReference>
<dbReference type="GO" id="GO:0048476">
    <property type="term" value="C:Holliday junction resolvase complex"/>
    <property type="evidence" value="ECO:0007669"/>
    <property type="project" value="UniProtKB-UniRule"/>
</dbReference>
<dbReference type="SUPFAM" id="SSF50249">
    <property type="entry name" value="Nucleic acid-binding proteins"/>
    <property type="match status" value="1"/>
</dbReference>
<accession>A0A1G2G7E4</accession>
<dbReference type="Gene3D" id="1.10.150.20">
    <property type="entry name" value="5' to 3' exonuclease, C-terminal subdomain"/>
    <property type="match status" value="1"/>
</dbReference>
<feature type="region of interest" description="Domain III" evidence="6">
    <location>
        <begin position="143"/>
        <end position="197"/>
    </location>
</feature>
<keyword evidence="2 6" id="KW-0227">DNA damage</keyword>
<comment type="domain">
    <text evidence="6">Has three domains with a flexible linker between the domains II and III and assumes an 'L' shape. Domain III is highly mobile and contacts RuvB.</text>
</comment>
<keyword evidence="8" id="KW-0067">ATP-binding</keyword>
<feature type="domain" description="Helix-hairpin-helix DNA-binding motif class 1" evidence="7">
    <location>
        <begin position="108"/>
        <end position="127"/>
    </location>
</feature>